<name>A0A347UM01_9RHOB</name>
<keyword evidence="3" id="KW-1185">Reference proteome</keyword>
<dbReference type="EMBL" id="CP032125">
    <property type="protein sequence ID" value="AXX99879.1"/>
    <property type="molecule type" value="Genomic_DNA"/>
</dbReference>
<dbReference type="InterPro" id="IPR045746">
    <property type="entry name" value="ACT14924-like_Acyltransf_dom"/>
</dbReference>
<evidence type="ECO:0000313" key="3">
    <source>
        <dbReference type="Proteomes" id="UP000261704"/>
    </source>
</evidence>
<sequence>MEWGTGKIPLLRLIRKFEQEGVVSGQPFFTRALQLMQIDVVTPEEQIAKIPPTGPMIVVANHPHGLVDGLVLAELIGKVRTDYKILTRSLLTGIPEIEKFMLPVAFPHEENSQRLNINMRKEAMSHLKDGGVIVLFPAGVVASSKTFFGPAIEAEWNPFTAKMILRSGATVVPIYFPGRNTRTYLIANLVSATIRQGLLLHEVVKALKKPQAPIIGEPIPPEEVVEWSKDPRGFMAWLRDKTLALKPKI</sequence>
<dbReference type="GO" id="GO:0016746">
    <property type="term" value="F:acyltransferase activity"/>
    <property type="evidence" value="ECO:0007669"/>
    <property type="project" value="UniProtKB-KW"/>
</dbReference>
<dbReference type="KEGG" id="pamo:BAR1_16200"/>
<protein>
    <submittedName>
        <fullName evidence="2">Acyltransferase</fullName>
    </submittedName>
</protein>
<organism evidence="2 3">
    <name type="scientific">Profundibacter amoris</name>
    <dbReference type="NCBI Taxonomy" id="2171755"/>
    <lineage>
        <taxon>Bacteria</taxon>
        <taxon>Pseudomonadati</taxon>
        <taxon>Pseudomonadota</taxon>
        <taxon>Alphaproteobacteria</taxon>
        <taxon>Rhodobacterales</taxon>
        <taxon>Paracoccaceae</taxon>
        <taxon>Profundibacter</taxon>
    </lineage>
</organism>
<evidence type="ECO:0000313" key="2">
    <source>
        <dbReference type="EMBL" id="AXX99879.1"/>
    </source>
</evidence>
<accession>A0A347UM01</accession>
<proteinExistence type="predicted"/>
<dbReference type="SUPFAM" id="SSF69593">
    <property type="entry name" value="Glycerol-3-phosphate (1)-acyltransferase"/>
    <property type="match status" value="1"/>
</dbReference>
<dbReference type="AlphaFoldDB" id="A0A347UM01"/>
<keyword evidence="2" id="KW-0012">Acyltransferase</keyword>
<reference evidence="2 3" key="1">
    <citation type="submission" date="2018-09" db="EMBL/GenBank/DDBJ databases">
        <title>Profundibacter amoris BAR1 gen. nov., sp. nov., a new member of the Roseobacter clade isolated at Lokis Castle Vent Field on the Arctic Mid-Oceanic Ridge.</title>
        <authorList>
            <person name="Le Moine Bauer S."/>
            <person name="Sjoeberg A.G."/>
            <person name="L'Haridon S."/>
            <person name="Stokke R."/>
            <person name="Roalkvam I."/>
            <person name="Steen I.H."/>
            <person name="Dahle H."/>
        </authorList>
    </citation>
    <scope>NUCLEOTIDE SEQUENCE [LARGE SCALE GENOMIC DNA]</scope>
    <source>
        <strain evidence="2 3">BAR1</strain>
    </source>
</reference>
<keyword evidence="2" id="KW-0808">Transferase</keyword>
<feature type="domain" description="Phospholipid/glycerol acyltransferase" evidence="1">
    <location>
        <begin position="56"/>
        <end position="179"/>
    </location>
</feature>
<dbReference type="CDD" id="cd07986">
    <property type="entry name" value="LPLAT_ACT14924-like"/>
    <property type="match status" value="1"/>
</dbReference>
<dbReference type="InterPro" id="IPR002123">
    <property type="entry name" value="Plipid/glycerol_acylTrfase"/>
</dbReference>
<dbReference type="Proteomes" id="UP000261704">
    <property type="component" value="Chromosome"/>
</dbReference>
<evidence type="ECO:0000259" key="1">
    <source>
        <dbReference type="SMART" id="SM00563"/>
    </source>
</evidence>
<dbReference type="Pfam" id="PF19576">
    <property type="entry name" value="Acyltransf_2"/>
    <property type="match status" value="1"/>
</dbReference>
<dbReference type="SMART" id="SM00563">
    <property type="entry name" value="PlsC"/>
    <property type="match status" value="1"/>
</dbReference>
<dbReference type="OrthoDB" id="1113830at2"/>
<gene>
    <name evidence="2" type="ORF">BAR1_16200</name>
</gene>